<sequence>MTGFAADLPGIAAAEAVLRAAADDLEIDFTPAGDVGPGRLGAVVGALLAGAASDVARARATVTGLSESVRQVGDTYTELDSDAASRFDQGPW</sequence>
<protein>
    <submittedName>
        <fullName evidence="1">Uncharacterized protein</fullName>
    </submittedName>
</protein>
<dbReference type="RefSeq" id="WP_184810543.1">
    <property type="nucleotide sequence ID" value="NZ_JACHJQ010000003.1"/>
</dbReference>
<name>A0A7W7VDM5_9PSEU</name>
<proteinExistence type="predicted"/>
<dbReference type="Proteomes" id="UP000520767">
    <property type="component" value="Unassembled WGS sequence"/>
</dbReference>
<comment type="caution">
    <text evidence="1">The sequence shown here is derived from an EMBL/GenBank/DDBJ whole genome shotgun (WGS) entry which is preliminary data.</text>
</comment>
<reference evidence="1 2" key="1">
    <citation type="submission" date="2020-08" db="EMBL/GenBank/DDBJ databases">
        <title>Genomic Encyclopedia of Type Strains, Phase III (KMG-III): the genomes of soil and plant-associated and newly described type strains.</title>
        <authorList>
            <person name="Whitman W."/>
        </authorList>
    </citation>
    <scope>NUCLEOTIDE SEQUENCE [LARGE SCALE GENOMIC DNA]</scope>
    <source>
        <strain evidence="1 2">CECT 8960</strain>
    </source>
</reference>
<dbReference type="AlphaFoldDB" id="A0A7W7VDM5"/>
<gene>
    <name evidence="1" type="ORF">FHR82_002532</name>
</gene>
<keyword evidence="2" id="KW-1185">Reference proteome</keyword>
<accession>A0A7W7VDM5</accession>
<organism evidence="1 2">
    <name type="scientific">Actinophytocola algeriensis</name>
    <dbReference type="NCBI Taxonomy" id="1768010"/>
    <lineage>
        <taxon>Bacteria</taxon>
        <taxon>Bacillati</taxon>
        <taxon>Actinomycetota</taxon>
        <taxon>Actinomycetes</taxon>
        <taxon>Pseudonocardiales</taxon>
        <taxon>Pseudonocardiaceae</taxon>
    </lineage>
</organism>
<evidence type="ECO:0000313" key="2">
    <source>
        <dbReference type="Proteomes" id="UP000520767"/>
    </source>
</evidence>
<dbReference type="EMBL" id="JACHJQ010000003">
    <property type="protein sequence ID" value="MBB4906312.1"/>
    <property type="molecule type" value="Genomic_DNA"/>
</dbReference>
<evidence type="ECO:0000313" key="1">
    <source>
        <dbReference type="EMBL" id="MBB4906312.1"/>
    </source>
</evidence>